<dbReference type="Pfam" id="PF06557">
    <property type="entry name" value="DUF1122"/>
    <property type="match status" value="1"/>
</dbReference>
<dbReference type="eggNOG" id="arCOG01699">
    <property type="taxonomic scope" value="Archaea"/>
</dbReference>
<dbReference type="Gene3D" id="3.40.630.30">
    <property type="match status" value="1"/>
</dbReference>
<organism evidence="1 2">
    <name type="scientific">Pyrobaculum islandicum (strain DSM 4184 / JCM 9189 / GEO3)</name>
    <dbReference type="NCBI Taxonomy" id="384616"/>
    <lineage>
        <taxon>Archaea</taxon>
        <taxon>Thermoproteota</taxon>
        <taxon>Thermoprotei</taxon>
        <taxon>Thermoproteales</taxon>
        <taxon>Thermoproteaceae</taxon>
        <taxon>Pyrobaculum</taxon>
    </lineage>
</organism>
<reference evidence="1" key="1">
    <citation type="submission" date="2006-12" db="EMBL/GenBank/DDBJ databases">
        <title>Complete sequence of Pyrobaculum islandicum DSM 4184.</title>
        <authorList>
            <person name="Copeland A."/>
            <person name="Lucas S."/>
            <person name="Lapidus A."/>
            <person name="Barry K."/>
            <person name="Detter J.C."/>
            <person name="Glavina del Rio T."/>
            <person name="Dalin E."/>
            <person name="Tice H."/>
            <person name="Pitluck S."/>
            <person name="Meincke L."/>
            <person name="Brettin T."/>
            <person name="Bruce D."/>
            <person name="Han C."/>
            <person name="Tapia R."/>
            <person name="Gilna P."/>
            <person name="Schmutz J."/>
            <person name="Larimer F."/>
            <person name="Land M."/>
            <person name="Hauser L."/>
            <person name="Kyrpides N."/>
            <person name="Mikhailova N."/>
            <person name="Cozen A.E."/>
            <person name="Fitz-Gibbon S.T."/>
            <person name="House C.H."/>
            <person name="Saltikov C."/>
            <person name="Lowe T."/>
            <person name="Richardson P."/>
        </authorList>
    </citation>
    <scope>NUCLEOTIDE SEQUENCE [LARGE SCALE GENOMIC DNA]</scope>
    <source>
        <strain evidence="1">DSM 4184</strain>
    </source>
</reference>
<name>A1RR42_PYRIL</name>
<evidence type="ECO:0000313" key="2">
    <source>
        <dbReference type="Proteomes" id="UP000002595"/>
    </source>
</evidence>
<evidence type="ECO:0000313" key="1">
    <source>
        <dbReference type="EMBL" id="ABL87424.1"/>
    </source>
</evidence>
<dbReference type="EMBL" id="CP000504">
    <property type="protein sequence ID" value="ABL87424.1"/>
    <property type="molecule type" value="Genomic_DNA"/>
</dbReference>
<sequence length="206" mass="22708">MGQTQYPTVKQFVKLIETLRKEEGLSDNALIAFESPIVDAGGGVDTYYDVSADEVVKSEVVVGKDGLTTPSSASTGGTAKPRGELAEKVNTIVIRGGEVVAYAEVFFGRLPYGPWAELFNLRVLGTPVEAELYRLFAKYMEAEDLLYVEYLDDGKTARQLATGVPPGESRMRRLLESCGFRVVRDWYRWRAPPSSGPLGYLSLSLR</sequence>
<dbReference type="SUPFAM" id="SSF55729">
    <property type="entry name" value="Acyl-CoA N-acyltransferases (Nat)"/>
    <property type="match status" value="1"/>
</dbReference>
<protein>
    <submittedName>
        <fullName evidence="1">Uncharacterized protein</fullName>
    </submittedName>
</protein>
<dbReference type="InterPro" id="IPR016181">
    <property type="entry name" value="Acyl_CoA_acyltransferase"/>
</dbReference>
<gene>
    <name evidence="1" type="ordered locus">Pisl_0244</name>
</gene>
<dbReference type="Proteomes" id="UP000002595">
    <property type="component" value="Chromosome"/>
</dbReference>
<dbReference type="KEGG" id="pis:Pisl_0244"/>
<keyword evidence="2" id="KW-1185">Reference proteome</keyword>
<dbReference type="AlphaFoldDB" id="A1RR42"/>
<dbReference type="HOGENOM" id="CLU_1329521_0_0_2"/>
<dbReference type="InterPro" id="IPR008304">
    <property type="entry name" value="UCP017998"/>
</dbReference>
<accession>A1RR42</accession>
<proteinExistence type="predicted"/>